<evidence type="ECO:0000256" key="1">
    <source>
        <dbReference type="SAM" id="MobiDB-lite"/>
    </source>
</evidence>
<dbReference type="EMBL" id="PEYO01000017">
    <property type="protein sequence ID" value="PIU03471.1"/>
    <property type="molecule type" value="Genomic_DNA"/>
</dbReference>
<evidence type="ECO:0000313" key="3">
    <source>
        <dbReference type="Proteomes" id="UP000228996"/>
    </source>
</evidence>
<dbReference type="AlphaFoldDB" id="A0A2M6XCR8"/>
<gene>
    <name evidence="2" type="ORF">COT44_03435</name>
</gene>
<comment type="caution">
    <text evidence="2">The sequence shown here is derived from an EMBL/GenBank/DDBJ whole genome shotgun (WGS) entry which is preliminary data.</text>
</comment>
<accession>A0A2M6XCR8</accession>
<reference evidence="3" key="1">
    <citation type="submission" date="2017-09" db="EMBL/GenBank/DDBJ databases">
        <title>Depth-based differentiation of microbial function through sediment-hosted aquifers and enrichment of novel symbionts in the deep terrestrial subsurface.</title>
        <authorList>
            <person name="Probst A.J."/>
            <person name="Ladd B."/>
            <person name="Jarett J.K."/>
            <person name="Geller-Mcgrath D.E."/>
            <person name="Sieber C.M.K."/>
            <person name="Emerson J.B."/>
            <person name="Anantharaman K."/>
            <person name="Thomas B.C."/>
            <person name="Malmstrom R."/>
            <person name="Stieglmeier M."/>
            <person name="Klingl A."/>
            <person name="Woyke T."/>
            <person name="Ryan C.M."/>
            <person name="Banfield J.F."/>
        </authorList>
    </citation>
    <scope>NUCLEOTIDE SEQUENCE [LARGE SCALE GENOMIC DNA]</scope>
</reference>
<proteinExistence type="predicted"/>
<organism evidence="2 3">
    <name type="scientific">Candidatus Shapirobacteria bacterium CG08_land_8_20_14_0_20_39_18</name>
    <dbReference type="NCBI Taxonomy" id="1974883"/>
    <lineage>
        <taxon>Bacteria</taxon>
        <taxon>Candidatus Shapironibacteriota</taxon>
    </lineage>
</organism>
<evidence type="ECO:0000313" key="2">
    <source>
        <dbReference type="EMBL" id="PIU03471.1"/>
    </source>
</evidence>
<name>A0A2M6XCR8_9BACT</name>
<protein>
    <submittedName>
        <fullName evidence="2">Uncharacterized protein</fullName>
    </submittedName>
</protein>
<feature type="region of interest" description="Disordered" evidence="1">
    <location>
        <begin position="1"/>
        <end position="22"/>
    </location>
</feature>
<sequence>MPDPERRLPIPPPEASQEPRYVPPEMMGSYYYPIQDKDLAVEIVKANNETLPEVISNAISYSEGLILGREVDLTDDNEVLFYMGLFLTGEGALKVPLFSYANQALEIRTSGRVREIRSEARTTRRPLTEEEKKEKTLLIGMENWNNARQTAHQAFLERVITCASEEAAADLALNTPAQKAPTTPDKTVWQNLFGQPTKEGEATPQSEFGNYVDLTMRGLVAIGIPPRGTPEFDRLHPDFKNFNFREVLPPADRNILPCTIYTTGFDSESFKALLNYALHISDGRMDVVWEAWKLFETWEMTTNFGYMKDFGQKKDTPKYIHGDHKLGGAPIMSALYAWIDHLPEKRAFEYGYWADGTLNPESPHKLSHSGHPLSISKIPSLCGDFLKETKVDAPGGGKKSLREIWAGGMSFADREFPWTHLEQATQDMSRLEEQDFGSYSSWLFRRRRAFNMVKDIRELPFKGLNDYGKADFFSSRIRNWRNTLYLPKADQYTPDQNPMVWLMADIIFNHHPETNNHIPWAQKNPDLALRTSLDPKERFSFNPINDPDAKKLSAWEFLRAGYDSTWITKKDAEWIRDYLKIPTAVGQRGL</sequence>
<dbReference type="Proteomes" id="UP000228996">
    <property type="component" value="Unassembled WGS sequence"/>
</dbReference>